<feature type="transmembrane region" description="Helical" evidence="7">
    <location>
        <begin position="535"/>
        <end position="555"/>
    </location>
</feature>
<dbReference type="STRING" id="1184151.AW736_09395"/>
<feature type="transmembrane region" description="Helical" evidence="7">
    <location>
        <begin position="381"/>
        <end position="399"/>
    </location>
</feature>
<feature type="transmembrane region" description="Helical" evidence="7">
    <location>
        <begin position="442"/>
        <end position="464"/>
    </location>
</feature>
<dbReference type="CDD" id="cd10329">
    <property type="entry name" value="SLC5sbd_SGLT1-like"/>
    <property type="match status" value="1"/>
</dbReference>
<proteinExistence type="inferred from homology"/>
<feature type="transmembrane region" description="Helical" evidence="7">
    <location>
        <begin position="35"/>
        <end position="56"/>
    </location>
</feature>
<comment type="similarity">
    <text evidence="2 6">Belongs to the sodium:solute symporter (SSF) (TC 2.A.21) family.</text>
</comment>
<name>A0A178IJY6_9BACT</name>
<dbReference type="AlphaFoldDB" id="A0A178IJY6"/>
<gene>
    <name evidence="8" type="ORF">AW736_09395</name>
</gene>
<dbReference type="InterPro" id="IPR018212">
    <property type="entry name" value="Na/solute_symporter_CS"/>
</dbReference>
<dbReference type="Pfam" id="PF00474">
    <property type="entry name" value="SSF"/>
    <property type="match status" value="1"/>
</dbReference>
<evidence type="ECO:0000256" key="7">
    <source>
        <dbReference type="SAM" id="Phobius"/>
    </source>
</evidence>
<feature type="transmembrane region" description="Helical" evidence="7">
    <location>
        <begin position="234"/>
        <end position="252"/>
    </location>
</feature>
<feature type="transmembrane region" description="Helical" evidence="7">
    <location>
        <begin position="116"/>
        <end position="137"/>
    </location>
</feature>
<feature type="transmembrane region" description="Helical" evidence="7">
    <location>
        <begin position="273"/>
        <end position="298"/>
    </location>
</feature>
<evidence type="ECO:0000313" key="8">
    <source>
        <dbReference type="EMBL" id="OAM90192.1"/>
    </source>
</evidence>
<feature type="transmembrane region" description="Helical" evidence="7">
    <location>
        <begin position="76"/>
        <end position="95"/>
    </location>
</feature>
<dbReference type="PROSITE" id="PS00457">
    <property type="entry name" value="NA_SOLUT_SYMP_2"/>
    <property type="match status" value="1"/>
</dbReference>
<evidence type="ECO:0000256" key="4">
    <source>
        <dbReference type="ARBA" id="ARBA00022989"/>
    </source>
</evidence>
<keyword evidence="4 7" id="KW-1133">Transmembrane helix</keyword>
<keyword evidence="9" id="KW-1185">Reference proteome</keyword>
<feature type="transmembrane region" description="Helical" evidence="7">
    <location>
        <begin position="189"/>
        <end position="207"/>
    </location>
</feature>
<dbReference type="GO" id="GO:0005412">
    <property type="term" value="F:D-glucose:sodium symporter activity"/>
    <property type="evidence" value="ECO:0007669"/>
    <property type="project" value="TreeGrafter"/>
</dbReference>
<comment type="caution">
    <text evidence="8">The sequence shown here is derived from an EMBL/GenBank/DDBJ whole genome shotgun (WGS) entry which is preliminary data.</text>
</comment>
<feature type="transmembrane region" description="Helical" evidence="7">
    <location>
        <begin position="6"/>
        <end position="23"/>
    </location>
</feature>
<feature type="transmembrane region" description="Helical" evidence="7">
    <location>
        <begin position="484"/>
        <end position="504"/>
    </location>
</feature>
<keyword evidence="3 7" id="KW-0812">Transmembrane</keyword>
<evidence type="ECO:0000256" key="2">
    <source>
        <dbReference type="ARBA" id="ARBA00006434"/>
    </source>
</evidence>
<dbReference type="EMBL" id="LRRQ01000074">
    <property type="protein sequence ID" value="OAM90192.1"/>
    <property type="molecule type" value="Genomic_DNA"/>
</dbReference>
<dbReference type="PANTHER" id="PTHR11819:SF195">
    <property type="entry name" value="SODIUM_GLUCOSE COTRANSPORTER 4"/>
    <property type="match status" value="1"/>
</dbReference>
<dbReference type="PROSITE" id="PS50283">
    <property type="entry name" value="NA_SOLUT_SYMP_3"/>
    <property type="match status" value="1"/>
</dbReference>
<evidence type="ECO:0000256" key="6">
    <source>
        <dbReference type="RuleBase" id="RU362091"/>
    </source>
</evidence>
<dbReference type="InterPro" id="IPR001734">
    <property type="entry name" value="Na/solute_symporter"/>
</dbReference>
<dbReference type="PANTHER" id="PTHR11819">
    <property type="entry name" value="SOLUTE CARRIER FAMILY 5"/>
    <property type="match status" value="1"/>
</dbReference>
<dbReference type="Proteomes" id="UP000078486">
    <property type="component" value="Unassembled WGS sequence"/>
</dbReference>
<evidence type="ECO:0000256" key="3">
    <source>
        <dbReference type="ARBA" id="ARBA00022692"/>
    </source>
</evidence>
<feature type="transmembrane region" description="Helical" evidence="7">
    <location>
        <begin position="337"/>
        <end position="361"/>
    </location>
</feature>
<keyword evidence="5 7" id="KW-0472">Membrane</keyword>
<sequence length="560" mass="61146">MTTLDWIIIGAYFCLIAGIVWRSSLKQKTTADYFLAGRHIGWFVVGCSLFASNIGSEHIVGLAGSGASNGMAQAHWELHAWIMILFAWVFVPFYYRAGVFTMPEFLERRFNTKTRWVLSVVSLIAYVFTKVAVTVYAGALVFQTLLPDTFGSPENAFWVGAFVTVVLTGIYTVLGGLRAVVYTEVAQTFVLLLGSFIISWIGLRALGGWGELVNTIRPHADTFALWRPNTDPNFPWLGVMIASPVIGIWYWCTDQYIVQRALAAKSLRDARRGAIWGGFLKLWPVFIFLIPGMIGYALHQKGMIHIPLKPGGSGELLGDAVFATMVQSLLPVGIRGLVVAGLLSALMSSLASLFNSCATLFTVDIYNKLFPGADETRQVRVGRFATVVVVICGIIWIPIMKKISEGNTGLYDYLQNVQSFLAPPITAVFLLGLFFRRINAHGAFGGLVVGFVLGMIKLTLQTLAKSGVLGDSGALFAIGNYNGYYFSGLLFLFSIAFVIVVSLLSPPPSAGQIAGLTYGSRTPEQIAENRASWNYVDVCASLGVLAIVLGVYVYFTCWLS</sequence>
<dbReference type="RefSeq" id="WP_068770038.1">
    <property type="nucleotide sequence ID" value="NZ_CP109796.1"/>
</dbReference>
<dbReference type="InterPro" id="IPR038377">
    <property type="entry name" value="Na/Glc_symporter_sf"/>
</dbReference>
<dbReference type="NCBIfam" id="TIGR00813">
    <property type="entry name" value="sss"/>
    <property type="match status" value="1"/>
</dbReference>
<organism evidence="8 9">
    <name type="scientific">Termitidicoccus mucosus</name>
    <dbReference type="NCBI Taxonomy" id="1184151"/>
    <lineage>
        <taxon>Bacteria</taxon>
        <taxon>Pseudomonadati</taxon>
        <taxon>Verrucomicrobiota</taxon>
        <taxon>Opitutia</taxon>
        <taxon>Opitutales</taxon>
        <taxon>Opitutaceae</taxon>
        <taxon>Termitidicoccus</taxon>
    </lineage>
</organism>
<accession>A0A178IJY6</accession>
<feature type="transmembrane region" description="Helical" evidence="7">
    <location>
        <begin position="419"/>
        <end position="435"/>
    </location>
</feature>
<dbReference type="Gene3D" id="1.20.1730.10">
    <property type="entry name" value="Sodium/glucose cotransporter"/>
    <property type="match status" value="1"/>
</dbReference>
<protein>
    <submittedName>
        <fullName evidence="8">Na+/glucose cotransporter</fullName>
    </submittedName>
</protein>
<evidence type="ECO:0000256" key="1">
    <source>
        <dbReference type="ARBA" id="ARBA00004141"/>
    </source>
</evidence>
<comment type="subcellular location">
    <subcellularLocation>
        <location evidence="1">Membrane</location>
        <topology evidence="1">Multi-pass membrane protein</topology>
    </subcellularLocation>
</comment>
<feature type="transmembrane region" description="Helical" evidence="7">
    <location>
        <begin position="157"/>
        <end position="177"/>
    </location>
</feature>
<dbReference type="OrthoDB" id="9814523at2"/>
<dbReference type="GO" id="GO:0005886">
    <property type="term" value="C:plasma membrane"/>
    <property type="evidence" value="ECO:0007669"/>
    <property type="project" value="TreeGrafter"/>
</dbReference>
<evidence type="ECO:0000256" key="5">
    <source>
        <dbReference type="ARBA" id="ARBA00023136"/>
    </source>
</evidence>
<reference evidence="8 9" key="1">
    <citation type="submission" date="2016-01" db="EMBL/GenBank/DDBJ databases">
        <title>High potential of lignocellulose degradation of a new Verrucomicrobia species.</title>
        <authorList>
            <person name="Wang Y."/>
            <person name="Shi Y."/>
            <person name="Qiu Z."/>
            <person name="Liu S."/>
            <person name="Yang H."/>
        </authorList>
    </citation>
    <scope>NUCLEOTIDE SEQUENCE [LARGE SCALE GENOMIC DNA]</scope>
    <source>
        <strain evidence="8 9">TSB47</strain>
    </source>
</reference>
<evidence type="ECO:0000313" key="9">
    <source>
        <dbReference type="Proteomes" id="UP000078486"/>
    </source>
</evidence>